<evidence type="ECO:0000256" key="1">
    <source>
        <dbReference type="ARBA" id="ARBA00022741"/>
    </source>
</evidence>
<dbReference type="PROSITE" id="PS50893">
    <property type="entry name" value="ABC_TRANSPORTER_2"/>
    <property type="match status" value="1"/>
</dbReference>
<dbReference type="InterPro" id="IPR027417">
    <property type="entry name" value="P-loop_NTPase"/>
</dbReference>
<keyword evidence="5" id="KW-1185">Reference proteome</keyword>
<sequence length="290" mass="32739">MTFDVELKNVSLQYKDFKALDNVSLKLDGGKIYGLLGRNGAGKTTLLSLLAALHKQTQGEIEIGGEPSFENAGIMQHVAFLYESDLSYEYEYVNAMLEIVGRYRPNFDAEYADYLVKRFKLPTDKYVKDLSKGMQSALGVTMGLASRAPLTIFDEVYLGMDAPTREIFYQELLEDQAKHPRTFILSTHLVSEMDYLFDEVVIIDKGKFVLHEEYEALVSKGASITGSSEVVDEFVIGKTRLSEQRLGNTKSVMIYEYLDEARRQEAIQSGLEVGPISLQDLFIYLTREEA</sequence>
<keyword evidence="1" id="KW-0547">Nucleotide-binding</keyword>
<dbReference type="Proteomes" id="UP001519345">
    <property type="component" value="Unassembled WGS sequence"/>
</dbReference>
<dbReference type="EMBL" id="JAGGKX010000002">
    <property type="protein sequence ID" value="MBP1968367.1"/>
    <property type="molecule type" value="Genomic_DNA"/>
</dbReference>
<gene>
    <name evidence="4" type="ORF">J2Z83_000459</name>
</gene>
<dbReference type="SUPFAM" id="SSF52540">
    <property type="entry name" value="P-loop containing nucleoside triphosphate hydrolases"/>
    <property type="match status" value="1"/>
</dbReference>
<dbReference type="PANTHER" id="PTHR43158:SF5">
    <property type="entry name" value="ABC TRANSPORTER, ATP-BINDING PROTEIN"/>
    <property type="match status" value="1"/>
</dbReference>
<proteinExistence type="predicted"/>
<dbReference type="Pfam" id="PF00005">
    <property type="entry name" value="ABC_tran"/>
    <property type="match status" value="1"/>
</dbReference>
<dbReference type="SMART" id="SM00382">
    <property type="entry name" value="AAA"/>
    <property type="match status" value="1"/>
</dbReference>
<dbReference type="Gene3D" id="3.40.50.300">
    <property type="entry name" value="P-loop containing nucleotide triphosphate hydrolases"/>
    <property type="match status" value="1"/>
</dbReference>
<accession>A0ABS4IBQ5</accession>
<organism evidence="4 5">
    <name type="scientific">Virgibacillus natechei</name>
    <dbReference type="NCBI Taxonomy" id="1216297"/>
    <lineage>
        <taxon>Bacteria</taxon>
        <taxon>Bacillati</taxon>
        <taxon>Bacillota</taxon>
        <taxon>Bacilli</taxon>
        <taxon>Bacillales</taxon>
        <taxon>Bacillaceae</taxon>
        <taxon>Virgibacillus</taxon>
    </lineage>
</organism>
<comment type="caution">
    <text evidence="4">The sequence shown here is derived from an EMBL/GenBank/DDBJ whole genome shotgun (WGS) entry which is preliminary data.</text>
</comment>
<dbReference type="PANTHER" id="PTHR43158">
    <property type="entry name" value="SKFA PEPTIDE EXPORT ATP-BINDING PROTEIN SKFE"/>
    <property type="match status" value="1"/>
</dbReference>
<dbReference type="GO" id="GO:0005524">
    <property type="term" value="F:ATP binding"/>
    <property type="evidence" value="ECO:0007669"/>
    <property type="project" value="UniProtKB-KW"/>
</dbReference>
<name>A0ABS4IBQ5_9BACI</name>
<keyword evidence="2 4" id="KW-0067">ATP-binding</keyword>
<feature type="domain" description="ABC transporter" evidence="3">
    <location>
        <begin position="5"/>
        <end position="230"/>
    </location>
</feature>
<evidence type="ECO:0000259" key="3">
    <source>
        <dbReference type="PROSITE" id="PS50893"/>
    </source>
</evidence>
<evidence type="ECO:0000313" key="5">
    <source>
        <dbReference type="Proteomes" id="UP001519345"/>
    </source>
</evidence>
<evidence type="ECO:0000313" key="4">
    <source>
        <dbReference type="EMBL" id="MBP1968367.1"/>
    </source>
</evidence>
<protein>
    <submittedName>
        <fullName evidence="4">ABC-2 type transport system ATP-binding protein</fullName>
    </submittedName>
</protein>
<dbReference type="InterPro" id="IPR003593">
    <property type="entry name" value="AAA+_ATPase"/>
</dbReference>
<dbReference type="InterPro" id="IPR003439">
    <property type="entry name" value="ABC_transporter-like_ATP-bd"/>
</dbReference>
<dbReference type="RefSeq" id="WP_209461608.1">
    <property type="nucleotide sequence ID" value="NZ_CP110224.1"/>
</dbReference>
<reference evidence="4 5" key="1">
    <citation type="submission" date="2021-03" db="EMBL/GenBank/DDBJ databases">
        <title>Genomic Encyclopedia of Type Strains, Phase IV (KMG-IV): sequencing the most valuable type-strain genomes for metagenomic binning, comparative biology and taxonomic classification.</title>
        <authorList>
            <person name="Goeker M."/>
        </authorList>
    </citation>
    <scope>NUCLEOTIDE SEQUENCE [LARGE SCALE GENOMIC DNA]</scope>
    <source>
        <strain evidence="4 5">DSM 25609</strain>
    </source>
</reference>
<evidence type="ECO:0000256" key="2">
    <source>
        <dbReference type="ARBA" id="ARBA00022840"/>
    </source>
</evidence>